<organism evidence="1 2">
    <name type="scientific">Candidatus Dojkabacteria bacterium</name>
    <dbReference type="NCBI Taxonomy" id="2099670"/>
    <lineage>
        <taxon>Bacteria</taxon>
        <taxon>Candidatus Dojkabacteria</taxon>
    </lineage>
</organism>
<sequence length="113" mass="13013">MQVTEYETPQLQSRGNLIADLYNPAVEPETPIKSLFSEREANALLTTTARIIRELEPATTQGGWDRLVVFGYMYNTIYPLDTLHTPCDPNGFDVFQLRNIRYFLGIMNLVYSY</sequence>
<dbReference type="EMBL" id="JAGQLG010000064">
    <property type="protein sequence ID" value="MCA9382121.1"/>
    <property type="molecule type" value="Genomic_DNA"/>
</dbReference>
<reference evidence="1" key="1">
    <citation type="submission" date="2020-04" db="EMBL/GenBank/DDBJ databases">
        <authorList>
            <person name="Zhang T."/>
        </authorList>
    </citation>
    <scope>NUCLEOTIDE SEQUENCE</scope>
    <source>
        <strain evidence="1">HKST-UBA10</strain>
    </source>
</reference>
<accession>A0A955RHQ0</accession>
<comment type="caution">
    <text evidence="1">The sequence shown here is derived from an EMBL/GenBank/DDBJ whole genome shotgun (WGS) entry which is preliminary data.</text>
</comment>
<dbReference type="Proteomes" id="UP000782843">
    <property type="component" value="Unassembled WGS sequence"/>
</dbReference>
<proteinExistence type="predicted"/>
<evidence type="ECO:0000313" key="1">
    <source>
        <dbReference type="EMBL" id="MCA9382121.1"/>
    </source>
</evidence>
<evidence type="ECO:0000313" key="2">
    <source>
        <dbReference type="Proteomes" id="UP000782843"/>
    </source>
</evidence>
<protein>
    <submittedName>
        <fullName evidence="1">Uncharacterized protein</fullName>
    </submittedName>
</protein>
<reference evidence="1" key="2">
    <citation type="journal article" date="2021" name="Microbiome">
        <title>Successional dynamics and alternative stable states in a saline activated sludge microbial community over 9 years.</title>
        <authorList>
            <person name="Wang Y."/>
            <person name="Ye J."/>
            <person name="Ju F."/>
            <person name="Liu L."/>
            <person name="Boyd J.A."/>
            <person name="Deng Y."/>
            <person name="Parks D.H."/>
            <person name="Jiang X."/>
            <person name="Yin X."/>
            <person name="Woodcroft B.J."/>
            <person name="Tyson G.W."/>
            <person name="Hugenholtz P."/>
            <person name="Polz M.F."/>
            <person name="Zhang T."/>
        </authorList>
    </citation>
    <scope>NUCLEOTIDE SEQUENCE</scope>
    <source>
        <strain evidence="1">HKST-UBA10</strain>
    </source>
</reference>
<gene>
    <name evidence="1" type="ORF">KC660_01795</name>
</gene>
<dbReference type="AlphaFoldDB" id="A0A955RHQ0"/>
<name>A0A955RHQ0_9BACT</name>